<dbReference type="PANTHER" id="PTHR46438">
    <property type="entry name" value="ALPHA/BETA-HYDROLASES SUPERFAMILY PROTEIN"/>
    <property type="match status" value="1"/>
</dbReference>
<feature type="domain" description="AB hydrolase-1" evidence="1">
    <location>
        <begin position="23"/>
        <end position="65"/>
    </location>
</feature>
<dbReference type="Pfam" id="PF00561">
    <property type="entry name" value="Abhydrolase_1"/>
    <property type="match status" value="1"/>
</dbReference>
<keyword evidence="2" id="KW-0378">Hydrolase</keyword>
<protein>
    <submittedName>
        <fullName evidence="2">Alpha/beta hydrolase</fullName>
    </submittedName>
</protein>
<proteinExistence type="predicted"/>
<dbReference type="InterPro" id="IPR000073">
    <property type="entry name" value="AB_hydrolase_1"/>
</dbReference>
<feature type="non-terminal residue" evidence="2">
    <location>
        <position position="66"/>
    </location>
</feature>
<evidence type="ECO:0000313" key="2">
    <source>
        <dbReference type="EMBL" id="PYY71009.1"/>
    </source>
</evidence>
<dbReference type="EMBL" id="PDLL01000069">
    <property type="protein sequence ID" value="PYY71009.1"/>
    <property type="molecule type" value="Genomic_DNA"/>
</dbReference>
<evidence type="ECO:0000313" key="3">
    <source>
        <dbReference type="Proteomes" id="UP000247437"/>
    </source>
</evidence>
<gene>
    <name evidence="2" type="ORF">CRX42_08475</name>
</gene>
<accession>A0A2W0ERL2</accession>
<dbReference type="RefSeq" id="WP_146241878.1">
    <property type="nucleotide sequence ID" value="NZ_PDLL01000069.1"/>
</dbReference>
<organism evidence="2 3">
    <name type="scientific">Pseudomonas jessenii</name>
    <dbReference type="NCBI Taxonomy" id="77298"/>
    <lineage>
        <taxon>Bacteria</taxon>
        <taxon>Pseudomonadati</taxon>
        <taxon>Pseudomonadota</taxon>
        <taxon>Gammaproteobacteria</taxon>
        <taxon>Pseudomonadales</taxon>
        <taxon>Pseudomonadaceae</taxon>
        <taxon>Pseudomonas</taxon>
    </lineage>
</organism>
<comment type="caution">
    <text evidence="2">The sequence shown here is derived from an EMBL/GenBank/DDBJ whole genome shotgun (WGS) entry which is preliminary data.</text>
</comment>
<reference evidence="2 3" key="1">
    <citation type="journal article" date="2018" name="Appl. Microbiol. Biotechnol.">
        <title>Characterization of the caprolactam degradation pathway in Pseudomonas jessenii using mass spectrometry-based proteomics.</title>
        <authorList>
            <person name="Otzen M."/>
            <person name="Palacio C."/>
            <person name="Janssen D.B."/>
        </authorList>
    </citation>
    <scope>NUCLEOTIDE SEQUENCE [LARGE SCALE GENOMIC DNA]</scope>
    <source>
        <strain evidence="2 3">GO3</strain>
    </source>
</reference>
<sequence>MIRLTAELTPAGTSYLATGQGQPVVLIHGVGLNKEMWGGQIVGLATNYRVIAYDMLGHGASPRPES</sequence>
<name>A0A2W0ERL2_PSEJE</name>
<dbReference type="Proteomes" id="UP000247437">
    <property type="component" value="Unassembled WGS sequence"/>
</dbReference>
<dbReference type="AlphaFoldDB" id="A0A2W0ERL2"/>
<dbReference type="Gene3D" id="3.40.50.1820">
    <property type="entry name" value="alpha/beta hydrolase"/>
    <property type="match status" value="1"/>
</dbReference>
<evidence type="ECO:0000259" key="1">
    <source>
        <dbReference type="Pfam" id="PF00561"/>
    </source>
</evidence>
<dbReference type="GO" id="GO:0016787">
    <property type="term" value="F:hydrolase activity"/>
    <property type="evidence" value="ECO:0007669"/>
    <property type="project" value="UniProtKB-KW"/>
</dbReference>
<dbReference type="SUPFAM" id="SSF53474">
    <property type="entry name" value="alpha/beta-Hydrolases"/>
    <property type="match status" value="1"/>
</dbReference>
<dbReference type="OrthoDB" id="9780765at2"/>
<dbReference type="InterPro" id="IPR029058">
    <property type="entry name" value="AB_hydrolase_fold"/>
</dbReference>